<evidence type="ECO:0000256" key="6">
    <source>
        <dbReference type="SAM" id="Phobius"/>
    </source>
</evidence>
<keyword evidence="6" id="KW-1133">Transmembrane helix</keyword>
<dbReference type="InterPro" id="IPR052206">
    <property type="entry name" value="Retinol_saturase"/>
</dbReference>
<keyword evidence="5" id="KW-0520">NAD</keyword>
<keyword evidence="4" id="KW-0521">NADP</keyword>
<dbReference type="Pfam" id="PF01593">
    <property type="entry name" value="Amino_oxidase"/>
    <property type="match status" value="1"/>
</dbReference>
<protein>
    <submittedName>
        <fullName evidence="8">All-trans-zeta-carotene desaturase</fullName>
        <ecNumber evidence="8">1.3.99.26</ecNumber>
    </submittedName>
</protein>
<dbReference type="Proteomes" id="UP000487268">
    <property type="component" value="Unassembled WGS sequence"/>
</dbReference>
<dbReference type="InterPro" id="IPR002937">
    <property type="entry name" value="Amino_oxidase"/>
</dbReference>
<dbReference type="Gene3D" id="3.50.50.60">
    <property type="entry name" value="FAD/NAD(P)-binding domain"/>
    <property type="match status" value="2"/>
</dbReference>
<evidence type="ECO:0000313" key="8">
    <source>
        <dbReference type="EMBL" id="MQY07902.1"/>
    </source>
</evidence>
<evidence type="ECO:0000256" key="4">
    <source>
        <dbReference type="ARBA" id="ARBA00022857"/>
    </source>
</evidence>
<dbReference type="GO" id="GO:0016491">
    <property type="term" value="F:oxidoreductase activity"/>
    <property type="evidence" value="ECO:0007669"/>
    <property type="project" value="UniProtKB-KW"/>
</dbReference>
<organism evidence="8 9">
    <name type="scientific">Actinomadura macrotermitis</name>
    <dbReference type="NCBI Taxonomy" id="2585200"/>
    <lineage>
        <taxon>Bacteria</taxon>
        <taxon>Bacillati</taxon>
        <taxon>Actinomycetota</taxon>
        <taxon>Actinomycetes</taxon>
        <taxon>Streptosporangiales</taxon>
        <taxon>Thermomonosporaceae</taxon>
        <taxon>Actinomadura</taxon>
    </lineage>
</organism>
<keyword evidence="1" id="KW-0285">Flavoprotein</keyword>
<keyword evidence="9" id="KW-1185">Reference proteome</keyword>
<keyword evidence="6" id="KW-0812">Transmembrane</keyword>
<evidence type="ECO:0000256" key="3">
    <source>
        <dbReference type="ARBA" id="ARBA00022827"/>
    </source>
</evidence>
<evidence type="ECO:0000256" key="1">
    <source>
        <dbReference type="ARBA" id="ARBA00022630"/>
    </source>
</evidence>
<evidence type="ECO:0000313" key="9">
    <source>
        <dbReference type="Proteomes" id="UP000487268"/>
    </source>
</evidence>
<reference evidence="8 9" key="1">
    <citation type="submission" date="2019-10" db="EMBL/GenBank/DDBJ databases">
        <title>Actinomadura rubteroloni sp. nov. and Actinomadura macrotermitis sp. nov., isolated from the gut of fungus growing-termite Macrotermes natalensis.</title>
        <authorList>
            <person name="Benndorf R."/>
            <person name="Martin K."/>
            <person name="Kuefner M."/>
            <person name="De Beer W."/>
            <person name="Kaster A.-K."/>
            <person name="Vollmers J."/>
            <person name="Poulsen M."/>
            <person name="Beemelmanns C."/>
        </authorList>
    </citation>
    <scope>NUCLEOTIDE SEQUENCE [LARGE SCALE GENOMIC DNA]</scope>
    <source>
        <strain evidence="8 9">RB68</strain>
    </source>
</reference>
<keyword evidence="8" id="KW-0560">Oxidoreductase</keyword>
<name>A0A7K0C471_9ACTN</name>
<dbReference type="PANTHER" id="PTHR46091">
    <property type="entry name" value="BLR7054 PROTEIN"/>
    <property type="match status" value="1"/>
</dbReference>
<keyword evidence="3" id="KW-0274">FAD</keyword>
<dbReference type="InterPro" id="IPR036188">
    <property type="entry name" value="FAD/NAD-bd_sf"/>
</dbReference>
<feature type="transmembrane region" description="Helical" evidence="6">
    <location>
        <begin position="12"/>
        <end position="35"/>
    </location>
</feature>
<sequence>MTSSDESYDAVVVGAGIGGLVCASYLAVAGLRVLVAERHTVAGGNGQVFRRRGRYEFDVGVHYLGDCGPGGVIPAILAGLGADGRVAFLPLEPDGFDRVLLPGLTVDVPVGWDRYLDRLTAALPAEAPGITRCVRTLEALAAALRGRSLSSAAPSRSDVDLLRTGAGSLAGLFAACGLSARAGTLLAAQSGNYGAPPSGTSATAHAAMIDHYLRGAYYPAGGGQLLPATLVEVIEAHGGEVRTRCPVRRVTTGGGRATGVVLDDGTAVRAPVVVSNADYRHTVLELCADAALPRPLVDRTRDATMRAAAAVLYVALDRPLDIPNANLWWWRDADAEAAYRALGTGEPPMAFLSFASVKDPGARAVCPPGHANFQVMTLVPPAPPGPPDYRRDPGYLAAKDRLTAELLDIAEELLGPLRAHVVHLETATARTNRRFTGGSGGTPFGLGDWGGVHRRPDVRTSVDGLYVAGQDTRYGSGIVGAAVSGITAAGRVLGRDLLPEVHAGAVLGDPARLPARGAAFDPLQVSRGSRRTRGARATAAVGGPGTV</sequence>
<proteinExistence type="predicted"/>
<accession>A0A7K0C471</accession>
<dbReference type="PANTHER" id="PTHR46091:SF3">
    <property type="entry name" value="AMINE OXIDASE DOMAIN-CONTAINING PROTEIN"/>
    <property type="match status" value="1"/>
</dbReference>
<keyword evidence="6" id="KW-0472">Membrane</keyword>
<evidence type="ECO:0000259" key="7">
    <source>
        <dbReference type="Pfam" id="PF01593"/>
    </source>
</evidence>
<dbReference type="AlphaFoldDB" id="A0A7K0C471"/>
<comment type="caution">
    <text evidence="8">The sequence shown here is derived from an EMBL/GenBank/DDBJ whole genome shotgun (WGS) entry which is preliminary data.</text>
</comment>
<dbReference type="EC" id="1.3.99.26" evidence="8"/>
<feature type="domain" description="Amine oxidase" evidence="7">
    <location>
        <begin position="17"/>
        <end position="493"/>
    </location>
</feature>
<evidence type="ECO:0000256" key="2">
    <source>
        <dbReference type="ARBA" id="ARBA00022729"/>
    </source>
</evidence>
<dbReference type="EMBL" id="WEGH01000004">
    <property type="protein sequence ID" value="MQY07902.1"/>
    <property type="molecule type" value="Genomic_DNA"/>
</dbReference>
<keyword evidence="2" id="KW-0732">Signal</keyword>
<gene>
    <name evidence="8" type="primary">carC_2</name>
    <name evidence="8" type="ORF">ACRB68_60040</name>
</gene>
<dbReference type="OrthoDB" id="9774675at2"/>
<evidence type="ECO:0000256" key="5">
    <source>
        <dbReference type="ARBA" id="ARBA00023027"/>
    </source>
</evidence>
<dbReference type="SUPFAM" id="SSF51905">
    <property type="entry name" value="FAD/NAD(P)-binding domain"/>
    <property type="match status" value="1"/>
</dbReference>
<dbReference type="RefSeq" id="WP_153538429.1">
    <property type="nucleotide sequence ID" value="NZ_WEGH01000004.1"/>
</dbReference>